<keyword evidence="2 7" id="KW-0813">Transport</keyword>
<evidence type="ECO:0000256" key="5">
    <source>
        <dbReference type="ARBA" id="ARBA00022989"/>
    </source>
</evidence>
<comment type="subcellular location">
    <subcellularLocation>
        <location evidence="1 7">Cell membrane</location>
        <topology evidence="1 7">Multi-pass membrane protein</topology>
    </subcellularLocation>
</comment>
<organism evidence="10 11">
    <name type="scientific">Sphaerisporangium rufum</name>
    <dbReference type="NCBI Taxonomy" id="1381558"/>
    <lineage>
        <taxon>Bacteria</taxon>
        <taxon>Bacillati</taxon>
        <taxon>Actinomycetota</taxon>
        <taxon>Actinomycetes</taxon>
        <taxon>Streptosporangiales</taxon>
        <taxon>Streptosporangiaceae</taxon>
        <taxon>Sphaerisporangium</taxon>
    </lineage>
</organism>
<dbReference type="GO" id="GO:0005886">
    <property type="term" value="C:plasma membrane"/>
    <property type="evidence" value="ECO:0007669"/>
    <property type="project" value="UniProtKB-SubCell"/>
</dbReference>
<evidence type="ECO:0000313" key="11">
    <source>
        <dbReference type="Proteomes" id="UP000655287"/>
    </source>
</evidence>
<protein>
    <submittedName>
        <fullName evidence="10">ABC transporter permease</fullName>
    </submittedName>
</protein>
<proteinExistence type="inferred from homology"/>
<feature type="transmembrane region" description="Helical" evidence="7">
    <location>
        <begin position="41"/>
        <end position="61"/>
    </location>
</feature>
<evidence type="ECO:0000259" key="9">
    <source>
        <dbReference type="PROSITE" id="PS50928"/>
    </source>
</evidence>
<dbReference type="PANTHER" id="PTHR43744:SF9">
    <property type="entry name" value="POLYGALACTURONAN_RHAMNOGALACTURONAN TRANSPORT SYSTEM PERMEASE PROTEIN YTCP"/>
    <property type="match status" value="1"/>
</dbReference>
<dbReference type="AlphaFoldDB" id="A0A919R9R1"/>
<feature type="transmembrane region" description="Helical" evidence="7">
    <location>
        <begin position="281"/>
        <end position="302"/>
    </location>
</feature>
<dbReference type="Pfam" id="PF00528">
    <property type="entry name" value="BPD_transp_1"/>
    <property type="match status" value="1"/>
</dbReference>
<dbReference type="CDD" id="cd06261">
    <property type="entry name" value="TM_PBP2"/>
    <property type="match status" value="1"/>
</dbReference>
<gene>
    <name evidence="10" type="ORF">Sru01_48640</name>
</gene>
<name>A0A919R9R1_9ACTN</name>
<keyword evidence="5 7" id="KW-1133">Transmembrane helix</keyword>
<feature type="transmembrane region" description="Helical" evidence="7">
    <location>
        <begin position="167"/>
        <end position="185"/>
    </location>
</feature>
<keyword evidence="4 7" id="KW-0812">Transmembrane</keyword>
<sequence length="317" mass="33964">MSTTDTVIPAPGRGGPRRGKRGRAPWEEPGSLAGRLGKGGVIAVVLLLVIFPLYAILLTSLSDSRTVNAAGGLVLVPDGISFDAYRQIFSDTVVSRAIMVSTGVTLFGTLFSVALSVLGAYSLSRPGSFLHKPMLFSVLLMFVFFPGIIPTYLLVSSLGMKDTYLSLILPSAISAFNVVVLRAFFMNIPRELLDSARIDGAGEFRILWRIVLPLSKAVTAVVALFYAVGYWNAWFNAMLYIDDSAKWPLALILREYVVNAASLPAGTAGVAGYGHSVPPTLAIKMAIVMVAVLPALLIYPFVQRHFTKGVIIGAIKG</sequence>
<evidence type="ECO:0000256" key="1">
    <source>
        <dbReference type="ARBA" id="ARBA00004651"/>
    </source>
</evidence>
<dbReference type="PANTHER" id="PTHR43744">
    <property type="entry name" value="ABC TRANSPORTER PERMEASE PROTEIN MG189-RELATED-RELATED"/>
    <property type="match status" value="1"/>
</dbReference>
<evidence type="ECO:0000313" key="10">
    <source>
        <dbReference type="EMBL" id="GII79882.1"/>
    </source>
</evidence>
<evidence type="ECO:0000256" key="7">
    <source>
        <dbReference type="RuleBase" id="RU363032"/>
    </source>
</evidence>
<feature type="transmembrane region" description="Helical" evidence="7">
    <location>
        <begin position="206"/>
        <end position="228"/>
    </location>
</feature>
<keyword evidence="11" id="KW-1185">Reference proteome</keyword>
<dbReference type="GO" id="GO:0055085">
    <property type="term" value="P:transmembrane transport"/>
    <property type="evidence" value="ECO:0007669"/>
    <property type="project" value="InterPro"/>
</dbReference>
<comment type="caution">
    <text evidence="10">The sequence shown here is derived from an EMBL/GenBank/DDBJ whole genome shotgun (WGS) entry which is preliminary data.</text>
</comment>
<dbReference type="InterPro" id="IPR000515">
    <property type="entry name" value="MetI-like"/>
</dbReference>
<evidence type="ECO:0000256" key="3">
    <source>
        <dbReference type="ARBA" id="ARBA00022475"/>
    </source>
</evidence>
<dbReference type="PROSITE" id="PS50928">
    <property type="entry name" value="ABC_TM1"/>
    <property type="match status" value="1"/>
</dbReference>
<dbReference type="InterPro" id="IPR035906">
    <property type="entry name" value="MetI-like_sf"/>
</dbReference>
<dbReference type="Gene3D" id="1.10.3720.10">
    <property type="entry name" value="MetI-like"/>
    <property type="match status" value="1"/>
</dbReference>
<evidence type="ECO:0000256" key="8">
    <source>
        <dbReference type="SAM" id="MobiDB-lite"/>
    </source>
</evidence>
<feature type="domain" description="ABC transmembrane type-1" evidence="9">
    <location>
        <begin position="98"/>
        <end position="298"/>
    </location>
</feature>
<evidence type="ECO:0000256" key="4">
    <source>
        <dbReference type="ARBA" id="ARBA00022692"/>
    </source>
</evidence>
<evidence type="ECO:0000256" key="2">
    <source>
        <dbReference type="ARBA" id="ARBA00022448"/>
    </source>
</evidence>
<dbReference type="SUPFAM" id="SSF161098">
    <property type="entry name" value="MetI-like"/>
    <property type="match status" value="1"/>
</dbReference>
<dbReference type="EMBL" id="BOOU01000065">
    <property type="protein sequence ID" value="GII79882.1"/>
    <property type="molecule type" value="Genomic_DNA"/>
</dbReference>
<dbReference type="Proteomes" id="UP000655287">
    <property type="component" value="Unassembled WGS sequence"/>
</dbReference>
<evidence type="ECO:0000256" key="6">
    <source>
        <dbReference type="ARBA" id="ARBA00023136"/>
    </source>
</evidence>
<feature type="transmembrane region" description="Helical" evidence="7">
    <location>
        <begin position="135"/>
        <end position="155"/>
    </location>
</feature>
<reference evidence="10" key="1">
    <citation type="submission" date="2021-01" db="EMBL/GenBank/DDBJ databases">
        <title>Whole genome shotgun sequence of Sphaerisporangium rufum NBRC 109079.</title>
        <authorList>
            <person name="Komaki H."/>
            <person name="Tamura T."/>
        </authorList>
    </citation>
    <scope>NUCLEOTIDE SEQUENCE</scope>
    <source>
        <strain evidence="10">NBRC 109079</strain>
    </source>
</reference>
<dbReference type="RefSeq" id="WP_203990070.1">
    <property type="nucleotide sequence ID" value="NZ_BOOU01000065.1"/>
</dbReference>
<keyword evidence="6 7" id="KW-0472">Membrane</keyword>
<keyword evidence="3" id="KW-1003">Cell membrane</keyword>
<accession>A0A919R9R1</accession>
<feature type="transmembrane region" description="Helical" evidence="7">
    <location>
        <begin position="98"/>
        <end position="123"/>
    </location>
</feature>
<comment type="similarity">
    <text evidence="7">Belongs to the binding-protein-dependent transport system permease family.</text>
</comment>
<feature type="region of interest" description="Disordered" evidence="8">
    <location>
        <begin position="1"/>
        <end position="29"/>
    </location>
</feature>